<dbReference type="EMBL" id="LSSN01004461">
    <property type="protein sequence ID" value="OMJ11474.1"/>
    <property type="molecule type" value="Genomic_DNA"/>
</dbReference>
<feature type="compositionally biased region" description="Basic and acidic residues" evidence="1">
    <location>
        <begin position="53"/>
        <end position="68"/>
    </location>
</feature>
<dbReference type="AlphaFoldDB" id="A0A1R1XA11"/>
<dbReference type="Proteomes" id="UP000187283">
    <property type="component" value="Unassembled WGS sequence"/>
</dbReference>
<comment type="caution">
    <text evidence="2">The sequence shown here is derived from an EMBL/GenBank/DDBJ whole genome shotgun (WGS) entry which is preliminary data.</text>
</comment>
<protein>
    <submittedName>
        <fullName evidence="2">Uncharacterized protein</fullName>
    </submittedName>
</protein>
<reference evidence="2 3" key="1">
    <citation type="submission" date="2017-01" db="EMBL/GenBank/DDBJ databases">
        <authorList>
            <person name="Mah S.A."/>
            <person name="Swanson W.J."/>
            <person name="Moy G.W."/>
            <person name="Vacquier V.D."/>
        </authorList>
    </citation>
    <scope>NUCLEOTIDE SEQUENCE [LARGE SCALE GENOMIC DNA]</scope>
    <source>
        <strain evidence="2 3">GSMNP</strain>
    </source>
</reference>
<name>A0A1R1XA11_9FUNG</name>
<sequence>MVIFFKNYFYHQVYACEREYATANASTENNTTASLVPQHVSNGPDRSSRKHRNERDEQRRRNNDRKPVDIAVQGAVDFVVARVHDELQVEDHETRDAQSKADVLGAELQPACTYVRSRPYTEQTVEHRVRQRHRRVRHKHRYKCARKL</sequence>
<evidence type="ECO:0000256" key="1">
    <source>
        <dbReference type="SAM" id="MobiDB-lite"/>
    </source>
</evidence>
<accession>A0A1R1XA11</accession>
<evidence type="ECO:0000313" key="2">
    <source>
        <dbReference type="EMBL" id="OMJ11474.1"/>
    </source>
</evidence>
<gene>
    <name evidence="2" type="ORF">AYI70_g9704</name>
</gene>
<evidence type="ECO:0000313" key="3">
    <source>
        <dbReference type="Proteomes" id="UP000187283"/>
    </source>
</evidence>
<organism evidence="2 3">
    <name type="scientific">Smittium culicis</name>
    <dbReference type="NCBI Taxonomy" id="133412"/>
    <lineage>
        <taxon>Eukaryota</taxon>
        <taxon>Fungi</taxon>
        <taxon>Fungi incertae sedis</taxon>
        <taxon>Zoopagomycota</taxon>
        <taxon>Kickxellomycotina</taxon>
        <taxon>Harpellomycetes</taxon>
        <taxon>Harpellales</taxon>
        <taxon>Legeriomycetaceae</taxon>
        <taxon>Smittium</taxon>
    </lineage>
</organism>
<proteinExistence type="predicted"/>
<feature type="region of interest" description="Disordered" evidence="1">
    <location>
        <begin position="29"/>
        <end position="68"/>
    </location>
</feature>
<keyword evidence="3" id="KW-1185">Reference proteome</keyword>